<feature type="non-terminal residue" evidence="1">
    <location>
        <position position="1"/>
    </location>
</feature>
<name>A0AAD6XWE4_9AGAR</name>
<dbReference type="EMBL" id="JARJCN010000001">
    <property type="protein sequence ID" value="KAJ7103963.1"/>
    <property type="molecule type" value="Genomic_DNA"/>
</dbReference>
<proteinExistence type="predicted"/>
<comment type="caution">
    <text evidence="1">The sequence shown here is derived from an EMBL/GenBank/DDBJ whole genome shotgun (WGS) entry which is preliminary data.</text>
</comment>
<keyword evidence="2" id="KW-1185">Reference proteome</keyword>
<dbReference type="Proteomes" id="UP001222325">
    <property type="component" value="Unassembled WGS sequence"/>
</dbReference>
<accession>A0AAD6XWE4</accession>
<feature type="non-terminal residue" evidence="1">
    <location>
        <position position="64"/>
    </location>
</feature>
<gene>
    <name evidence="1" type="ORF">B0H15DRAFT_740004</name>
</gene>
<dbReference type="AlphaFoldDB" id="A0AAD6XWE4"/>
<organism evidence="1 2">
    <name type="scientific">Mycena belliarum</name>
    <dbReference type="NCBI Taxonomy" id="1033014"/>
    <lineage>
        <taxon>Eukaryota</taxon>
        <taxon>Fungi</taxon>
        <taxon>Dikarya</taxon>
        <taxon>Basidiomycota</taxon>
        <taxon>Agaricomycotina</taxon>
        <taxon>Agaricomycetes</taxon>
        <taxon>Agaricomycetidae</taxon>
        <taxon>Agaricales</taxon>
        <taxon>Marasmiineae</taxon>
        <taxon>Mycenaceae</taxon>
        <taxon>Mycena</taxon>
    </lineage>
</organism>
<sequence>KRLLPESNRWLFLALDEDGYDLPADWYMRIAGFAAEGLRSERHIHDSFPSKELALSLPQPRAHV</sequence>
<evidence type="ECO:0000313" key="1">
    <source>
        <dbReference type="EMBL" id="KAJ7103963.1"/>
    </source>
</evidence>
<reference evidence="1" key="1">
    <citation type="submission" date="2023-03" db="EMBL/GenBank/DDBJ databases">
        <title>Massive genome expansion in bonnet fungi (Mycena s.s.) driven by repeated elements and novel gene families across ecological guilds.</title>
        <authorList>
            <consortium name="Lawrence Berkeley National Laboratory"/>
            <person name="Harder C.B."/>
            <person name="Miyauchi S."/>
            <person name="Viragh M."/>
            <person name="Kuo A."/>
            <person name="Thoen E."/>
            <person name="Andreopoulos B."/>
            <person name="Lu D."/>
            <person name="Skrede I."/>
            <person name="Drula E."/>
            <person name="Henrissat B."/>
            <person name="Morin E."/>
            <person name="Kohler A."/>
            <person name="Barry K."/>
            <person name="LaButti K."/>
            <person name="Morin E."/>
            <person name="Salamov A."/>
            <person name="Lipzen A."/>
            <person name="Mereny Z."/>
            <person name="Hegedus B."/>
            <person name="Baldrian P."/>
            <person name="Stursova M."/>
            <person name="Weitz H."/>
            <person name="Taylor A."/>
            <person name="Grigoriev I.V."/>
            <person name="Nagy L.G."/>
            <person name="Martin F."/>
            <person name="Kauserud H."/>
        </authorList>
    </citation>
    <scope>NUCLEOTIDE SEQUENCE</scope>
    <source>
        <strain evidence="1">CBHHK173m</strain>
    </source>
</reference>
<protein>
    <submittedName>
        <fullName evidence="1">Uncharacterized protein</fullName>
    </submittedName>
</protein>
<evidence type="ECO:0000313" key="2">
    <source>
        <dbReference type="Proteomes" id="UP001222325"/>
    </source>
</evidence>